<feature type="disulfide bond" evidence="8">
    <location>
        <begin position="234"/>
        <end position="250"/>
    </location>
</feature>
<comment type="caution">
    <text evidence="11">The sequence shown here is derived from an EMBL/GenBank/DDBJ whole genome shotgun (WGS) entry which is preliminary data.</text>
</comment>
<dbReference type="GO" id="GO:0031410">
    <property type="term" value="C:cytoplasmic vesicle"/>
    <property type="evidence" value="ECO:0007669"/>
    <property type="project" value="TreeGrafter"/>
</dbReference>
<dbReference type="EC" id="3.2.1.35" evidence="9"/>
<dbReference type="PANTHER" id="PTHR11769">
    <property type="entry name" value="HYALURONIDASE"/>
    <property type="match status" value="1"/>
</dbReference>
<proteinExistence type="inferred from homology"/>
<keyword evidence="3 9" id="KW-0378">Hydrolase</keyword>
<name>A0A401PPR5_SCYTO</name>
<feature type="glycosylation site" description="N-linked (GlcNAc...) asparagine" evidence="7">
    <location>
        <position position="380"/>
    </location>
</feature>
<keyword evidence="12" id="KW-1185">Reference proteome</keyword>
<keyword evidence="10" id="KW-0812">Transmembrane</keyword>
<evidence type="ECO:0000256" key="7">
    <source>
        <dbReference type="PIRSR" id="PIRSR038193-2"/>
    </source>
</evidence>
<evidence type="ECO:0000256" key="2">
    <source>
        <dbReference type="ARBA" id="ARBA00008871"/>
    </source>
</evidence>
<keyword evidence="10" id="KW-1133">Transmembrane helix</keyword>
<evidence type="ECO:0000256" key="10">
    <source>
        <dbReference type="SAM" id="Phobius"/>
    </source>
</evidence>
<organism evidence="11 12">
    <name type="scientific">Scyliorhinus torazame</name>
    <name type="common">Cloudy catshark</name>
    <name type="synonym">Catulus torazame</name>
    <dbReference type="NCBI Taxonomy" id="75743"/>
    <lineage>
        <taxon>Eukaryota</taxon>
        <taxon>Metazoa</taxon>
        <taxon>Chordata</taxon>
        <taxon>Craniata</taxon>
        <taxon>Vertebrata</taxon>
        <taxon>Chondrichthyes</taxon>
        <taxon>Elasmobranchii</taxon>
        <taxon>Galeomorphii</taxon>
        <taxon>Galeoidea</taxon>
        <taxon>Carcharhiniformes</taxon>
        <taxon>Scyliorhinidae</taxon>
        <taxon>Scyliorhinus</taxon>
    </lineage>
</organism>
<dbReference type="SUPFAM" id="SSF51445">
    <property type="entry name" value="(Trans)glycosidases"/>
    <property type="match status" value="1"/>
</dbReference>
<feature type="disulfide bond" evidence="8">
    <location>
        <begin position="388"/>
        <end position="399"/>
    </location>
</feature>
<dbReference type="OMA" id="QYYIREA"/>
<dbReference type="STRING" id="75743.A0A401PPR5"/>
<protein>
    <recommendedName>
        <fullName evidence="9">Hyaluronidase</fullName>
        <ecNumber evidence="9">3.2.1.35</ecNumber>
    </recommendedName>
</protein>
<feature type="active site" description="Proton donor" evidence="6">
    <location>
        <position position="158"/>
    </location>
</feature>
<feature type="disulfide bond" evidence="8">
    <location>
        <begin position="71"/>
        <end position="363"/>
    </location>
</feature>
<dbReference type="FunFam" id="3.20.20.70:FF:000065">
    <property type="entry name" value="Hyaluronidase"/>
    <property type="match status" value="1"/>
</dbReference>
<evidence type="ECO:0000313" key="12">
    <source>
        <dbReference type="Proteomes" id="UP000288216"/>
    </source>
</evidence>
<evidence type="ECO:0000256" key="3">
    <source>
        <dbReference type="ARBA" id="ARBA00022801"/>
    </source>
</evidence>
<comment type="similarity">
    <text evidence="2 9">Belongs to the glycosyl hydrolase 56 family.</text>
</comment>
<evidence type="ECO:0000256" key="8">
    <source>
        <dbReference type="PIRSR" id="PIRSR038193-3"/>
    </source>
</evidence>
<evidence type="ECO:0000313" key="11">
    <source>
        <dbReference type="EMBL" id="GCB75124.1"/>
    </source>
</evidence>
<dbReference type="InterPro" id="IPR017853">
    <property type="entry name" value="GH"/>
</dbReference>
<dbReference type="EMBL" id="BFAA01017553">
    <property type="protein sequence ID" value="GCB75124.1"/>
    <property type="molecule type" value="Genomic_DNA"/>
</dbReference>
<dbReference type="Proteomes" id="UP000288216">
    <property type="component" value="Unassembled WGS sequence"/>
</dbReference>
<dbReference type="GO" id="GO:0030214">
    <property type="term" value="P:hyaluronan catabolic process"/>
    <property type="evidence" value="ECO:0007669"/>
    <property type="project" value="TreeGrafter"/>
</dbReference>
<evidence type="ECO:0000256" key="4">
    <source>
        <dbReference type="ARBA" id="ARBA00023157"/>
    </source>
</evidence>
<dbReference type="PIRSF" id="PIRSF038193">
    <property type="entry name" value="Hyaluronidase"/>
    <property type="match status" value="1"/>
</dbReference>
<dbReference type="InterPro" id="IPR013785">
    <property type="entry name" value="Aldolase_TIM"/>
</dbReference>
<dbReference type="AlphaFoldDB" id="A0A401PPR5"/>
<feature type="transmembrane region" description="Helical" evidence="10">
    <location>
        <begin position="17"/>
        <end position="34"/>
    </location>
</feature>
<evidence type="ECO:0000256" key="9">
    <source>
        <dbReference type="RuleBase" id="RU610713"/>
    </source>
</evidence>
<accession>A0A401PPR5</accession>
<feature type="disulfide bond" evidence="8">
    <location>
        <begin position="452"/>
        <end position="461"/>
    </location>
</feature>
<feature type="disulfide bond" evidence="8">
    <location>
        <begin position="393"/>
        <end position="450"/>
    </location>
</feature>
<dbReference type="InterPro" id="IPR018155">
    <property type="entry name" value="Hyaluronidase"/>
</dbReference>
<evidence type="ECO:0000256" key="1">
    <source>
        <dbReference type="ARBA" id="ARBA00000251"/>
    </source>
</evidence>
<dbReference type="OrthoDB" id="5796153at2759"/>
<keyword evidence="4 8" id="KW-1015">Disulfide bond</keyword>
<dbReference type="Pfam" id="PF01630">
    <property type="entry name" value="Glyco_hydro_56"/>
    <property type="match status" value="1"/>
</dbReference>
<sequence>AVINLTGRSSPAAAKRAIAMLSGLTLLAGTLFYLSTHPAIIRGVEFKPASASPMIHNKPFIVIWNTPTAGCKTKFNVDLDLSAFDIVENENESFVGENITIFYKNKLGLYPFYTDEGTPVNGGLVQKASLSNHLTVATKDIADLLGQDFHGLAVIDWEAWRPLWDRNWGSLDIYRKESEELVRSKYPYLPESEILRIAKKEYETAAQNFMRQTLELGRTLRPKGYWGFYKFPDCYNYFREDAPNNYTGHCNKEDIPRNDQLAWLWKASRCLYPSIYIPEKLKSSNNVQKFVHYKIKEALRVAALDPTSDALPVLVYSIYSYIKTLDFLSEIDLVHTIGESAAMGASGVVLWGDLNFSRTMERCEALKLYIDKELGRYVLNTTTAAMLCSRAICSGHGRCVRKDPESRTYLQLDPKSFEILSVLSSAGSVLTAHGEIHSEDVQSMREQFACQCYKGWMGPHCQEKSDS</sequence>
<keyword evidence="10" id="KW-0472">Membrane</keyword>
<dbReference type="PRINTS" id="PR00846">
    <property type="entry name" value="GLHYDRLASE56"/>
</dbReference>
<reference evidence="11 12" key="1">
    <citation type="journal article" date="2018" name="Nat. Ecol. Evol.">
        <title>Shark genomes provide insights into elasmobranch evolution and the origin of vertebrates.</title>
        <authorList>
            <person name="Hara Y"/>
            <person name="Yamaguchi K"/>
            <person name="Onimaru K"/>
            <person name="Kadota M"/>
            <person name="Koyanagi M"/>
            <person name="Keeley SD"/>
            <person name="Tatsumi K"/>
            <person name="Tanaka K"/>
            <person name="Motone F"/>
            <person name="Kageyama Y"/>
            <person name="Nozu R"/>
            <person name="Adachi N"/>
            <person name="Nishimura O"/>
            <person name="Nakagawa R"/>
            <person name="Tanegashima C"/>
            <person name="Kiyatake I"/>
            <person name="Matsumoto R"/>
            <person name="Murakumo K"/>
            <person name="Nishida K"/>
            <person name="Terakita A"/>
            <person name="Kuratani S"/>
            <person name="Sato K"/>
            <person name="Hyodo S Kuraku.S."/>
        </authorList>
    </citation>
    <scope>NUCLEOTIDE SEQUENCE [LARGE SCALE GENOMIC DNA]</scope>
</reference>
<dbReference type="Gene3D" id="3.20.20.70">
    <property type="entry name" value="Aldolase class I"/>
    <property type="match status" value="1"/>
</dbReference>
<evidence type="ECO:0000256" key="6">
    <source>
        <dbReference type="PIRSR" id="PIRSR038193-1"/>
    </source>
</evidence>
<dbReference type="GO" id="GO:0005975">
    <property type="term" value="P:carbohydrate metabolic process"/>
    <property type="evidence" value="ECO:0007669"/>
    <property type="project" value="InterPro"/>
</dbReference>
<dbReference type="PANTHER" id="PTHR11769:SF38">
    <property type="entry name" value="HYALURONIDASE-1-LIKE"/>
    <property type="match status" value="1"/>
</dbReference>
<gene>
    <name evidence="11" type="ORF">scyTo_0020885</name>
</gene>
<comment type="catalytic activity">
    <reaction evidence="1 9">
        <text>Random hydrolysis of (1-&gt;4)-linkages between N-acetyl-beta-D-glucosamine and D-glucuronate residues in hyaluronate.</text>
        <dbReference type="EC" id="3.2.1.35"/>
    </reaction>
</comment>
<dbReference type="GO" id="GO:0004415">
    <property type="term" value="F:hyalurononglucosaminidase activity"/>
    <property type="evidence" value="ECO:0007669"/>
    <property type="project" value="UniProtKB-UniRule"/>
</dbReference>
<evidence type="ECO:0000256" key="5">
    <source>
        <dbReference type="ARBA" id="ARBA00023295"/>
    </source>
</evidence>
<feature type="non-terminal residue" evidence="11">
    <location>
        <position position="1"/>
    </location>
</feature>
<keyword evidence="5 9" id="KW-0326">Glycosidase</keyword>